<evidence type="ECO:0000256" key="3">
    <source>
        <dbReference type="ARBA" id="ARBA00022729"/>
    </source>
</evidence>
<dbReference type="Proteomes" id="UP000184693">
    <property type="component" value="Unassembled WGS sequence"/>
</dbReference>
<evidence type="ECO:0000256" key="2">
    <source>
        <dbReference type="ARBA" id="ARBA00022448"/>
    </source>
</evidence>
<sequence>MTDRGMRFCRCLLQTAVLLASCVITSFASASSSSTETVSSEATGQPPAQTVTHEIRVAEGEDTPTSMPGNVARNTATDNILGNVVESLVALRADLSVAPMLADSWDISPDGKTYTFHLRHGVLFHNGAPVTSAEVKWSFGFLMKRSSGFECRSVFDGARGVKVVAVTTPDPETVVFELDRPYALFLKQMVDPRCPLAVLHPSSVDSDGKWLKPVATGPYVFADWKHGQYVLLKRFPQYRPRTEPSSGGAGTKIAYADVRFVVIPDEAAQKSALAAGQIDAMTIDENNLLPPDPRWHLVEGPSADPAVLLMQNRDPLLADVRMRRAIALALDLPGIVNAVTDGHGHYNPSLIPDANKLYSTIDATGYTKNLPEVKRLLAQAGYHGQTLKLETSRRFEHMYTLAVYVQSLLTKAGIRTELDVVEWSKQVSDFRAGRFQLMSFAYSARIDPALMFGDVLGDKSKTPMAQWENPAALALLHSLQGVSDETARKQAFDRLHQMMIADVPLLGMYNTPDLILVSSRLHGLTSWPMRRMRFYNVSKD</sequence>
<keyword evidence="3 4" id="KW-0732">Signal</keyword>
<dbReference type="InterPro" id="IPR030678">
    <property type="entry name" value="Peptide/Ni-bd"/>
</dbReference>
<dbReference type="GO" id="GO:0015833">
    <property type="term" value="P:peptide transport"/>
    <property type="evidence" value="ECO:0007669"/>
    <property type="project" value="TreeGrafter"/>
</dbReference>
<dbReference type="InterPro" id="IPR000914">
    <property type="entry name" value="SBP_5_dom"/>
</dbReference>
<dbReference type="PANTHER" id="PTHR30290">
    <property type="entry name" value="PERIPLASMIC BINDING COMPONENT OF ABC TRANSPORTER"/>
    <property type="match status" value="1"/>
</dbReference>
<proteinExistence type="inferred from homology"/>
<gene>
    <name evidence="6" type="ORF">SAMN05444168_1995</name>
</gene>
<evidence type="ECO:0000259" key="5">
    <source>
        <dbReference type="Pfam" id="PF00496"/>
    </source>
</evidence>
<dbReference type="AlphaFoldDB" id="A0A1N6FZJ0"/>
<dbReference type="EMBL" id="FSRM01000001">
    <property type="protein sequence ID" value="SIO00725.1"/>
    <property type="molecule type" value="Genomic_DNA"/>
</dbReference>
<organism evidence="6 7">
    <name type="scientific">Paraburkholderia phenazinium</name>
    <dbReference type="NCBI Taxonomy" id="60549"/>
    <lineage>
        <taxon>Bacteria</taxon>
        <taxon>Pseudomonadati</taxon>
        <taxon>Pseudomonadota</taxon>
        <taxon>Betaproteobacteria</taxon>
        <taxon>Burkholderiales</taxon>
        <taxon>Burkholderiaceae</taxon>
        <taxon>Paraburkholderia</taxon>
    </lineage>
</organism>
<reference evidence="6 7" key="1">
    <citation type="submission" date="2016-11" db="EMBL/GenBank/DDBJ databases">
        <authorList>
            <person name="Jaros S."/>
            <person name="Januszkiewicz K."/>
            <person name="Wedrychowicz H."/>
        </authorList>
    </citation>
    <scope>NUCLEOTIDE SEQUENCE [LARGE SCALE GENOMIC DNA]</scope>
    <source>
        <strain evidence="6 7">GAS86</strain>
    </source>
</reference>
<dbReference type="PROSITE" id="PS51257">
    <property type="entry name" value="PROKAR_LIPOPROTEIN"/>
    <property type="match status" value="1"/>
</dbReference>
<dbReference type="Gene3D" id="3.90.76.10">
    <property type="entry name" value="Dipeptide-binding Protein, Domain 1"/>
    <property type="match status" value="1"/>
</dbReference>
<keyword evidence="2" id="KW-0813">Transport</keyword>
<evidence type="ECO:0000256" key="4">
    <source>
        <dbReference type="SAM" id="SignalP"/>
    </source>
</evidence>
<evidence type="ECO:0000256" key="1">
    <source>
        <dbReference type="ARBA" id="ARBA00005695"/>
    </source>
</evidence>
<dbReference type="Gene3D" id="3.10.105.10">
    <property type="entry name" value="Dipeptide-binding Protein, Domain 3"/>
    <property type="match status" value="1"/>
</dbReference>
<dbReference type="GO" id="GO:1904680">
    <property type="term" value="F:peptide transmembrane transporter activity"/>
    <property type="evidence" value="ECO:0007669"/>
    <property type="project" value="TreeGrafter"/>
</dbReference>
<dbReference type="Gene3D" id="3.40.190.10">
    <property type="entry name" value="Periplasmic binding protein-like II"/>
    <property type="match status" value="1"/>
</dbReference>
<dbReference type="GO" id="GO:0043190">
    <property type="term" value="C:ATP-binding cassette (ABC) transporter complex"/>
    <property type="evidence" value="ECO:0007669"/>
    <property type="project" value="InterPro"/>
</dbReference>
<dbReference type="PIRSF" id="PIRSF002741">
    <property type="entry name" value="MppA"/>
    <property type="match status" value="1"/>
</dbReference>
<protein>
    <submittedName>
        <fullName evidence="6">Peptide/nickel transport system substrate-binding protein</fullName>
    </submittedName>
</protein>
<feature type="signal peptide" evidence="4">
    <location>
        <begin position="1"/>
        <end position="30"/>
    </location>
</feature>
<accession>A0A1N6FZJ0</accession>
<feature type="chain" id="PRO_5012026027" evidence="4">
    <location>
        <begin position="31"/>
        <end position="540"/>
    </location>
</feature>
<dbReference type="GO" id="GO:0030288">
    <property type="term" value="C:outer membrane-bounded periplasmic space"/>
    <property type="evidence" value="ECO:0007669"/>
    <property type="project" value="UniProtKB-ARBA"/>
</dbReference>
<dbReference type="PANTHER" id="PTHR30290:SF9">
    <property type="entry name" value="OLIGOPEPTIDE-BINDING PROTEIN APPA"/>
    <property type="match status" value="1"/>
</dbReference>
<feature type="domain" description="Solute-binding protein family 5" evidence="5">
    <location>
        <begin position="97"/>
        <end position="455"/>
    </location>
</feature>
<dbReference type="Pfam" id="PF00496">
    <property type="entry name" value="SBP_bac_5"/>
    <property type="match status" value="1"/>
</dbReference>
<comment type="similarity">
    <text evidence="1">Belongs to the bacterial solute-binding protein 5 family.</text>
</comment>
<evidence type="ECO:0000313" key="6">
    <source>
        <dbReference type="EMBL" id="SIO00725.1"/>
    </source>
</evidence>
<evidence type="ECO:0000313" key="7">
    <source>
        <dbReference type="Proteomes" id="UP000184693"/>
    </source>
</evidence>
<dbReference type="InterPro" id="IPR039424">
    <property type="entry name" value="SBP_5"/>
</dbReference>
<name>A0A1N6FZJ0_9BURK</name>
<dbReference type="SUPFAM" id="SSF53850">
    <property type="entry name" value="Periplasmic binding protein-like II"/>
    <property type="match status" value="1"/>
</dbReference>